<accession>A0ABQ0ZCP1</accession>
<dbReference type="SUPFAM" id="SSF48295">
    <property type="entry name" value="TrpR-like"/>
    <property type="match status" value="1"/>
</dbReference>
<organism evidence="1 2">
    <name type="scientific">Rhizobium dioscoreae</name>
    <dbReference type="NCBI Taxonomy" id="2653122"/>
    <lineage>
        <taxon>Bacteria</taxon>
        <taxon>Pseudomonadati</taxon>
        <taxon>Pseudomonadota</taxon>
        <taxon>Alphaproteobacteria</taxon>
        <taxon>Hyphomicrobiales</taxon>
        <taxon>Rhizobiaceae</taxon>
        <taxon>Rhizobium/Agrobacterium group</taxon>
        <taxon>Rhizobium</taxon>
    </lineage>
</organism>
<protein>
    <recommendedName>
        <fullName evidence="3">Transposase</fullName>
    </recommendedName>
</protein>
<dbReference type="RefSeq" id="WP_162751111.1">
    <property type="nucleotide sequence ID" value="NZ_BLAJ01000014.1"/>
</dbReference>
<evidence type="ECO:0000313" key="2">
    <source>
        <dbReference type="Proteomes" id="UP000390335"/>
    </source>
</evidence>
<name>A0ABQ0ZCP1_9HYPH</name>
<proteinExistence type="predicted"/>
<comment type="caution">
    <text evidence="1">The sequence shown here is derived from an EMBL/GenBank/DDBJ whole genome shotgun (WGS) entry which is preliminary data.</text>
</comment>
<reference evidence="1 2" key="1">
    <citation type="journal article" date="2020" name="Genome Biol. Evol.">
        <title>Rhizobium dioscoreae sp. nov., a plant growth-promoting bacterium isolated from yam (Dioscorea species).</title>
        <authorList>
            <person name="Ouyabe M."/>
            <person name="Tanaka N."/>
            <person name="Shiwa Y."/>
            <person name="Fujita N."/>
            <person name="Kikuno H."/>
            <person name="Babil P."/>
            <person name="Shiwachi H."/>
        </authorList>
    </citation>
    <scope>NUCLEOTIDE SEQUENCE [LARGE SCALE GENOMIC DNA]</scope>
    <source>
        <strain evidence="1 2">S-93</strain>
    </source>
</reference>
<dbReference type="Pfam" id="PF01527">
    <property type="entry name" value="HTH_Tnp_1"/>
    <property type="match status" value="1"/>
</dbReference>
<dbReference type="EMBL" id="BLAJ01000014">
    <property type="protein sequence ID" value="GES53157.1"/>
    <property type="molecule type" value="Genomic_DNA"/>
</dbReference>
<dbReference type="InterPro" id="IPR002514">
    <property type="entry name" value="Transposase_8"/>
</dbReference>
<evidence type="ECO:0008006" key="3">
    <source>
        <dbReference type="Google" id="ProtNLM"/>
    </source>
</evidence>
<dbReference type="InterPro" id="IPR010921">
    <property type="entry name" value="Trp_repressor/repl_initiator"/>
</dbReference>
<gene>
    <name evidence="1" type="primary">TRm26.1</name>
    <name evidence="1" type="ORF">RsS93_57710</name>
</gene>
<keyword evidence="2" id="KW-1185">Reference proteome</keyword>
<evidence type="ECO:0000313" key="1">
    <source>
        <dbReference type="EMBL" id="GES53157.1"/>
    </source>
</evidence>
<sequence length="128" mass="13701">MSDTVNQTRAFELLTATPIATRRKPRDWPHDEKARLVAATLEPGANVSAIARGAGLDPSQLYDWRRKAIASGSIAPLSKSVDTQVRFAQVEAVAGSAVEIVIGDAVVRVGGDLATERLVKILRAVRQA</sequence>
<dbReference type="Proteomes" id="UP000390335">
    <property type="component" value="Unassembled WGS sequence"/>
</dbReference>